<dbReference type="Gene3D" id="1.25.40.10">
    <property type="entry name" value="Tetratricopeptide repeat domain"/>
    <property type="match status" value="1"/>
</dbReference>
<evidence type="ECO:0000313" key="2">
    <source>
        <dbReference type="EMBL" id="TXD36088.1"/>
    </source>
</evidence>
<dbReference type="InterPro" id="IPR011990">
    <property type="entry name" value="TPR-like_helical_dom_sf"/>
</dbReference>
<keyword evidence="1" id="KW-1133">Transmembrane helix</keyword>
<evidence type="ECO:0008006" key="4">
    <source>
        <dbReference type="Google" id="ProtNLM"/>
    </source>
</evidence>
<comment type="caution">
    <text evidence="2">The sequence shown here is derived from an EMBL/GenBank/DDBJ whole genome shotgun (WGS) entry which is preliminary data.</text>
</comment>
<keyword evidence="1" id="KW-0812">Transmembrane</keyword>
<evidence type="ECO:0000313" key="3">
    <source>
        <dbReference type="Proteomes" id="UP000321412"/>
    </source>
</evidence>
<keyword evidence="3" id="KW-1185">Reference proteome</keyword>
<dbReference type="RefSeq" id="WP_146981925.1">
    <property type="nucleotide sequence ID" value="NZ_VOSM01000006.1"/>
</dbReference>
<evidence type="ECO:0000256" key="1">
    <source>
        <dbReference type="SAM" id="Phobius"/>
    </source>
</evidence>
<dbReference type="Proteomes" id="UP000321412">
    <property type="component" value="Unassembled WGS sequence"/>
</dbReference>
<dbReference type="EMBL" id="VOSM01000006">
    <property type="protein sequence ID" value="TXD36088.1"/>
    <property type="molecule type" value="Genomic_DNA"/>
</dbReference>
<organism evidence="2 3">
    <name type="scientific">Lujinxingia vulgaris</name>
    <dbReference type="NCBI Taxonomy" id="2600176"/>
    <lineage>
        <taxon>Bacteria</taxon>
        <taxon>Deltaproteobacteria</taxon>
        <taxon>Bradymonadales</taxon>
        <taxon>Lujinxingiaceae</taxon>
        <taxon>Lujinxingia</taxon>
    </lineage>
</organism>
<reference evidence="2 3" key="1">
    <citation type="submission" date="2019-08" db="EMBL/GenBank/DDBJ databases">
        <title>Bradymonadales sp. TMQ4.</title>
        <authorList>
            <person name="Liang Q."/>
        </authorList>
    </citation>
    <scope>NUCLEOTIDE SEQUENCE [LARGE SCALE GENOMIC DNA]</scope>
    <source>
        <strain evidence="2 3">TMQ4</strain>
    </source>
</reference>
<dbReference type="AlphaFoldDB" id="A0A5C6X4M4"/>
<feature type="transmembrane region" description="Helical" evidence="1">
    <location>
        <begin position="12"/>
        <end position="33"/>
    </location>
</feature>
<proteinExistence type="predicted"/>
<protein>
    <recommendedName>
        <fullName evidence="4">Tetratricopeptide repeat protein</fullName>
    </recommendedName>
</protein>
<gene>
    <name evidence="2" type="ORF">FRC98_13255</name>
</gene>
<dbReference type="OrthoDB" id="5488485at2"/>
<name>A0A5C6X4M4_9DELT</name>
<sequence>MAITPRTILTSAAPATVAVVSLYVFTVLGTAAYHAAKSSPSPQVDTPSAQALAGDRSCDIVFDHFGSDQTSWSENAWIHFAACYDHQDRSDMVVEVTREGLVHYPRSEVLYNFQGYHLIEQGLYSQAIDTLQRGLSMVQVQRTGTMANNLAWASLWDQRTLPLDDARGLYLRALSLNPSSCETLHTGLFVEYAIAQKAHGLDRFESLKRFADLRQKYNGCLNRLDNGDEKTALEIVGASVLFESVDSNNPSVVSPLTRESTAKLSEFFRGQTVDVICRDAMPMADMHHHCTETLTTAVRANRADKLAHAERNERAQRQIQVLNQNGQNVRVIRSQRSVPTSIECGTNR</sequence>
<dbReference type="SUPFAM" id="SSF48452">
    <property type="entry name" value="TPR-like"/>
    <property type="match status" value="1"/>
</dbReference>
<accession>A0A5C6X4M4</accession>
<keyword evidence="1" id="KW-0472">Membrane</keyword>